<sequence length="89" mass="9455">MQSIQQANLDVQYLESATVDSQCAHNLVEGVAKTPRLILSAGVVLLSGHAQAIPLFCLTTLLFWMLRLDDAAGKIKEIGSSSTTVNLAG</sequence>
<keyword evidence="1" id="KW-0472">Membrane</keyword>
<keyword evidence="3" id="KW-1185">Reference proteome</keyword>
<evidence type="ECO:0000313" key="2">
    <source>
        <dbReference type="EMBL" id="KAK9221858.1"/>
    </source>
</evidence>
<dbReference type="EMBL" id="JBCGBO010000002">
    <property type="protein sequence ID" value="KAK9221858.1"/>
    <property type="molecule type" value="Genomic_DNA"/>
</dbReference>
<reference evidence="2 3" key="1">
    <citation type="submission" date="2024-05" db="EMBL/GenBank/DDBJ databases">
        <title>Haplotype-resolved chromosome-level genome assembly of Huyou (Citrus changshanensis).</title>
        <authorList>
            <person name="Miao C."/>
            <person name="Chen W."/>
            <person name="Wu Y."/>
            <person name="Wang L."/>
            <person name="Zhao S."/>
            <person name="Grierson D."/>
            <person name="Xu C."/>
            <person name="Chen K."/>
        </authorList>
    </citation>
    <scope>NUCLEOTIDE SEQUENCE [LARGE SCALE GENOMIC DNA]</scope>
    <source>
        <strain evidence="2">01-14</strain>
        <tissue evidence="2">Leaf</tissue>
    </source>
</reference>
<dbReference type="AlphaFoldDB" id="A0AAP0MRD2"/>
<comment type="caution">
    <text evidence="2">The sequence shown here is derived from an EMBL/GenBank/DDBJ whole genome shotgun (WGS) entry which is preliminary data.</text>
</comment>
<protein>
    <submittedName>
        <fullName evidence="2">Uncharacterized protein</fullName>
    </submittedName>
</protein>
<dbReference type="Proteomes" id="UP001428341">
    <property type="component" value="Unassembled WGS sequence"/>
</dbReference>
<feature type="transmembrane region" description="Helical" evidence="1">
    <location>
        <begin position="37"/>
        <end position="66"/>
    </location>
</feature>
<accession>A0AAP0MRD2</accession>
<name>A0AAP0MRD2_9ROSI</name>
<evidence type="ECO:0000313" key="3">
    <source>
        <dbReference type="Proteomes" id="UP001428341"/>
    </source>
</evidence>
<evidence type="ECO:0000256" key="1">
    <source>
        <dbReference type="SAM" id="Phobius"/>
    </source>
</evidence>
<keyword evidence="1" id="KW-0812">Transmembrane</keyword>
<keyword evidence="1" id="KW-1133">Transmembrane helix</keyword>
<organism evidence="2 3">
    <name type="scientific">Citrus x changshan-huyou</name>
    <dbReference type="NCBI Taxonomy" id="2935761"/>
    <lineage>
        <taxon>Eukaryota</taxon>
        <taxon>Viridiplantae</taxon>
        <taxon>Streptophyta</taxon>
        <taxon>Embryophyta</taxon>
        <taxon>Tracheophyta</taxon>
        <taxon>Spermatophyta</taxon>
        <taxon>Magnoliopsida</taxon>
        <taxon>eudicotyledons</taxon>
        <taxon>Gunneridae</taxon>
        <taxon>Pentapetalae</taxon>
        <taxon>rosids</taxon>
        <taxon>malvids</taxon>
        <taxon>Sapindales</taxon>
        <taxon>Rutaceae</taxon>
        <taxon>Aurantioideae</taxon>
        <taxon>Citrus</taxon>
    </lineage>
</organism>
<proteinExistence type="predicted"/>
<gene>
    <name evidence="2" type="ORF">WN944_010288</name>
</gene>